<sequence>MIYVSGERLQSHHVRAADFGRRWRGLDPAQVYDYLDRVADELDRLHRQLVTANTEAERVRQALRQWQSRQTENRQVEHQRTENRQARHVHPVGERR</sequence>
<comment type="caution">
    <text evidence="9">The sequence shown here is derived from an EMBL/GenBank/DDBJ whole genome shotgun (WGS) entry which is preliminary data.</text>
</comment>
<organism evidence="9 10">
    <name type="scientific">Micromonospora craniellae</name>
    <dbReference type="NCBI Taxonomy" id="2294034"/>
    <lineage>
        <taxon>Bacteria</taxon>
        <taxon>Bacillati</taxon>
        <taxon>Actinomycetota</taxon>
        <taxon>Actinomycetes</taxon>
        <taxon>Micromonosporales</taxon>
        <taxon>Micromonosporaceae</taxon>
        <taxon>Micromonospora</taxon>
    </lineage>
</organism>
<keyword evidence="6" id="KW-0131">Cell cycle</keyword>
<dbReference type="InterPro" id="IPR007793">
    <property type="entry name" value="DivIVA_fam"/>
</dbReference>
<evidence type="ECO:0000256" key="4">
    <source>
        <dbReference type="ARBA" id="ARBA00022618"/>
    </source>
</evidence>
<protein>
    <recommendedName>
        <fullName evidence="2">Cell wall synthesis protein Wag31</fullName>
    </recommendedName>
    <alternativeName>
        <fullName evidence="7">Antigen 84</fullName>
    </alternativeName>
</protein>
<dbReference type="RefSeq" id="WP_117228959.1">
    <property type="nucleotide sequence ID" value="NZ_CP061725.1"/>
</dbReference>
<evidence type="ECO:0000313" key="9">
    <source>
        <dbReference type="EMBL" id="RFS45356.1"/>
    </source>
</evidence>
<dbReference type="Proteomes" id="UP000262621">
    <property type="component" value="Unassembled WGS sequence"/>
</dbReference>
<feature type="region of interest" description="Disordered" evidence="8">
    <location>
        <begin position="65"/>
        <end position="96"/>
    </location>
</feature>
<keyword evidence="5" id="KW-0175">Coiled coil</keyword>
<evidence type="ECO:0000256" key="3">
    <source>
        <dbReference type="ARBA" id="ARBA00022490"/>
    </source>
</evidence>
<dbReference type="EMBL" id="QVFU01000017">
    <property type="protein sequence ID" value="RFS45356.1"/>
    <property type="molecule type" value="Genomic_DNA"/>
</dbReference>
<dbReference type="AlphaFoldDB" id="A0A372FXU7"/>
<gene>
    <name evidence="9" type="ORF">D0Q02_16985</name>
</gene>
<reference evidence="9 10" key="1">
    <citation type="submission" date="2018-08" db="EMBL/GenBank/DDBJ databases">
        <title>Verrucosispora craniellae sp. nov., isolated from a marine sponge in the South China Sea.</title>
        <authorList>
            <person name="Li L."/>
            <person name="Lin H.W."/>
        </authorList>
    </citation>
    <scope>NUCLEOTIDE SEQUENCE [LARGE SCALE GENOMIC DNA]</scope>
    <source>
        <strain evidence="9 10">LHW63014</strain>
    </source>
</reference>
<name>A0A372FXU7_9ACTN</name>
<comment type="subcellular location">
    <subcellularLocation>
        <location evidence="1">Cytoplasm</location>
    </subcellularLocation>
</comment>
<dbReference type="GO" id="GO:0051301">
    <property type="term" value="P:cell division"/>
    <property type="evidence" value="ECO:0007669"/>
    <property type="project" value="UniProtKB-KW"/>
</dbReference>
<dbReference type="Gene3D" id="6.10.250.660">
    <property type="match status" value="1"/>
</dbReference>
<evidence type="ECO:0000256" key="2">
    <source>
        <dbReference type="ARBA" id="ARBA00018787"/>
    </source>
</evidence>
<accession>A0A372FXU7</accession>
<evidence type="ECO:0000256" key="7">
    <source>
        <dbReference type="ARBA" id="ARBA00031737"/>
    </source>
</evidence>
<keyword evidence="10" id="KW-1185">Reference proteome</keyword>
<proteinExistence type="predicted"/>
<evidence type="ECO:0000256" key="8">
    <source>
        <dbReference type="SAM" id="MobiDB-lite"/>
    </source>
</evidence>
<feature type="compositionally biased region" description="Basic and acidic residues" evidence="8">
    <location>
        <begin position="71"/>
        <end position="96"/>
    </location>
</feature>
<dbReference type="OrthoDB" id="4883520at2"/>
<dbReference type="InterPro" id="IPR019933">
    <property type="entry name" value="DivIVA_domain"/>
</dbReference>
<keyword evidence="4" id="KW-0132">Cell division</keyword>
<evidence type="ECO:0000313" key="10">
    <source>
        <dbReference type="Proteomes" id="UP000262621"/>
    </source>
</evidence>
<keyword evidence="3" id="KW-0963">Cytoplasm</keyword>
<dbReference type="GO" id="GO:0005737">
    <property type="term" value="C:cytoplasm"/>
    <property type="evidence" value="ECO:0007669"/>
    <property type="project" value="UniProtKB-SubCell"/>
</dbReference>
<evidence type="ECO:0000256" key="5">
    <source>
        <dbReference type="ARBA" id="ARBA00023054"/>
    </source>
</evidence>
<evidence type="ECO:0000256" key="1">
    <source>
        <dbReference type="ARBA" id="ARBA00004496"/>
    </source>
</evidence>
<evidence type="ECO:0000256" key="6">
    <source>
        <dbReference type="ARBA" id="ARBA00023306"/>
    </source>
</evidence>
<dbReference type="Pfam" id="PF05103">
    <property type="entry name" value="DivIVA"/>
    <property type="match status" value="1"/>
</dbReference>
<dbReference type="NCBIfam" id="TIGR03544">
    <property type="entry name" value="DivI1A_domain"/>
    <property type="match status" value="1"/>
</dbReference>